<evidence type="ECO:0000313" key="2">
    <source>
        <dbReference type="EMBL" id="MBP3956952.1"/>
    </source>
</evidence>
<comment type="caution">
    <text evidence="2">The sequence shown here is derived from an EMBL/GenBank/DDBJ whole genome shotgun (WGS) entry which is preliminary data.</text>
</comment>
<accession>A0ABS5BU42</accession>
<dbReference type="Proteomes" id="UP000676565">
    <property type="component" value="Unassembled WGS sequence"/>
</dbReference>
<evidence type="ECO:0000313" key="3">
    <source>
        <dbReference type="Proteomes" id="UP000676565"/>
    </source>
</evidence>
<dbReference type="InterPro" id="IPR039365">
    <property type="entry name" value="IS701-like"/>
</dbReference>
<dbReference type="PANTHER" id="PTHR33627">
    <property type="entry name" value="TRANSPOSASE"/>
    <property type="match status" value="1"/>
</dbReference>
<proteinExistence type="predicted"/>
<organism evidence="2 3">
    <name type="scientific">Gemmata palustris</name>
    <dbReference type="NCBI Taxonomy" id="2822762"/>
    <lineage>
        <taxon>Bacteria</taxon>
        <taxon>Pseudomonadati</taxon>
        <taxon>Planctomycetota</taxon>
        <taxon>Planctomycetia</taxon>
        <taxon>Gemmatales</taxon>
        <taxon>Gemmataceae</taxon>
        <taxon>Gemmata</taxon>
    </lineage>
</organism>
<feature type="domain" description="Transposase IS701-like DDE" evidence="1">
    <location>
        <begin position="9"/>
        <end position="118"/>
    </location>
</feature>
<dbReference type="InterPro" id="IPR038721">
    <property type="entry name" value="IS701-like_DDE_dom"/>
</dbReference>
<dbReference type="EMBL" id="JAGKQQ010000001">
    <property type="protein sequence ID" value="MBP3956952.1"/>
    <property type="molecule type" value="Genomic_DNA"/>
</dbReference>
<evidence type="ECO:0000259" key="1">
    <source>
        <dbReference type="Pfam" id="PF13546"/>
    </source>
</evidence>
<gene>
    <name evidence="2" type="ORF">J8F10_16905</name>
</gene>
<dbReference type="Pfam" id="PF13546">
    <property type="entry name" value="DDE_5"/>
    <property type="match status" value="1"/>
</dbReference>
<protein>
    <submittedName>
        <fullName evidence="2">Transposase</fullName>
    </submittedName>
</protein>
<reference evidence="2 3" key="1">
    <citation type="submission" date="2021-04" db="EMBL/GenBank/DDBJ databases">
        <authorList>
            <person name="Ivanova A."/>
        </authorList>
    </citation>
    <scope>NUCLEOTIDE SEQUENCE [LARGE SCALE GENOMIC DNA]</scope>
    <source>
        <strain evidence="2 3">G18</strain>
    </source>
</reference>
<keyword evidence="3" id="KW-1185">Reference proteome</keyword>
<sequence>MRRGLNFGYLRGVLLDGHRKSVEPMAARLKAIEQGEDYEQALQHFLNQSPWDKQELLDDLHVWIGRHFGADGFLIIDDTGLPKQGARSVSVARQYTGTLGKVASYQVAVALQFAAAAMSSPSTPGCTCRRLGPGNGIG</sequence>
<name>A0ABS5BU42_9BACT</name>
<dbReference type="PANTHER" id="PTHR33627:SF1">
    <property type="entry name" value="TRANSPOSASE"/>
    <property type="match status" value="1"/>
</dbReference>